<evidence type="ECO:0000256" key="7">
    <source>
        <dbReference type="SAM" id="Coils"/>
    </source>
</evidence>
<evidence type="ECO:0000313" key="12">
    <source>
        <dbReference type="Proteomes" id="UP000005019"/>
    </source>
</evidence>
<dbReference type="CDD" id="cd12914">
    <property type="entry name" value="PDC1_DGC_like"/>
    <property type="match status" value="1"/>
</dbReference>
<dbReference type="CDD" id="cd01949">
    <property type="entry name" value="GGDEF"/>
    <property type="match status" value="1"/>
</dbReference>
<dbReference type="eggNOG" id="COG3706">
    <property type="taxonomic scope" value="Bacteria"/>
</dbReference>
<evidence type="ECO:0000256" key="3">
    <source>
        <dbReference type="ARBA" id="ARBA00022475"/>
    </source>
</evidence>
<dbReference type="Gene3D" id="3.30.70.270">
    <property type="match status" value="1"/>
</dbReference>
<name>F5RHB6_METUF</name>
<evidence type="ECO:0000259" key="10">
    <source>
        <dbReference type="PROSITE" id="PS50887"/>
    </source>
</evidence>
<evidence type="ECO:0000313" key="11">
    <source>
        <dbReference type="EMBL" id="EGK69748.1"/>
    </source>
</evidence>
<comment type="subcellular location">
    <subcellularLocation>
        <location evidence="1">Cell membrane</location>
        <topology evidence="1">Multi-pass membrane protein</topology>
    </subcellularLocation>
</comment>
<feature type="domain" description="GGDEF" evidence="10">
    <location>
        <begin position="427"/>
        <end position="557"/>
    </location>
</feature>
<evidence type="ECO:0000256" key="8">
    <source>
        <dbReference type="SAM" id="Phobius"/>
    </source>
</evidence>
<evidence type="ECO:0000256" key="2">
    <source>
        <dbReference type="ARBA" id="ARBA00012528"/>
    </source>
</evidence>
<comment type="caution">
    <text evidence="11">The sequence shown here is derived from an EMBL/GenBank/DDBJ whole genome shotgun (WGS) entry which is preliminary data.</text>
</comment>
<keyword evidence="5 8" id="KW-1133">Transmembrane helix</keyword>
<dbReference type="EC" id="2.7.7.65" evidence="2"/>
<dbReference type="InterPro" id="IPR033479">
    <property type="entry name" value="dCache_1"/>
</dbReference>
<dbReference type="InterPro" id="IPR029787">
    <property type="entry name" value="Nucleotide_cyclase"/>
</dbReference>
<keyword evidence="6 8" id="KW-0472">Membrane</keyword>
<keyword evidence="12" id="KW-1185">Reference proteome</keyword>
<dbReference type="SUPFAM" id="SSF103190">
    <property type="entry name" value="Sensory domain-like"/>
    <property type="match status" value="1"/>
</dbReference>
<dbReference type="CDD" id="cd06225">
    <property type="entry name" value="HAMP"/>
    <property type="match status" value="1"/>
</dbReference>
<dbReference type="GO" id="GO:1902201">
    <property type="term" value="P:negative regulation of bacterial-type flagellum-dependent cell motility"/>
    <property type="evidence" value="ECO:0007669"/>
    <property type="project" value="TreeGrafter"/>
</dbReference>
<evidence type="ECO:0000256" key="5">
    <source>
        <dbReference type="ARBA" id="ARBA00022989"/>
    </source>
</evidence>
<dbReference type="InterPro" id="IPR050469">
    <property type="entry name" value="Diguanylate_Cyclase"/>
</dbReference>
<dbReference type="Gene3D" id="3.30.450.20">
    <property type="entry name" value="PAS domain"/>
    <property type="match status" value="1"/>
</dbReference>
<protein>
    <recommendedName>
        <fullName evidence="2">diguanylate cyclase</fullName>
        <ecNumber evidence="2">2.7.7.65</ecNumber>
    </recommendedName>
</protein>
<evidence type="ECO:0000256" key="6">
    <source>
        <dbReference type="ARBA" id="ARBA00023136"/>
    </source>
</evidence>
<dbReference type="PROSITE" id="PS50887">
    <property type="entry name" value="GGDEF"/>
    <property type="match status" value="1"/>
</dbReference>
<dbReference type="STRING" id="1000565.METUNv1_03711"/>
<dbReference type="EMBL" id="AFHG01000059">
    <property type="protein sequence ID" value="EGK69748.1"/>
    <property type="molecule type" value="Genomic_DNA"/>
</dbReference>
<organism evidence="11 12">
    <name type="scientific">Methyloversatilis universalis (strain ATCC BAA-1314 / DSM 25237 / JCM 13912 / CCUG 52030 / FAM5)</name>
    <dbReference type="NCBI Taxonomy" id="1000565"/>
    <lineage>
        <taxon>Bacteria</taxon>
        <taxon>Pseudomonadati</taxon>
        <taxon>Pseudomonadota</taxon>
        <taxon>Betaproteobacteria</taxon>
        <taxon>Nitrosomonadales</taxon>
        <taxon>Sterolibacteriaceae</taxon>
        <taxon>Methyloversatilis</taxon>
    </lineage>
</organism>
<dbReference type="FunFam" id="3.30.70.270:FF:000001">
    <property type="entry name" value="Diguanylate cyclase domain protein"/>
    <property type="match status" value="1"/>
</dbReference>
<feature type="domain" description="HAMP" evidence="9">
    <location>
        <begin position="313"/>
        <end position="366"/>
    </location>
</feature>
<dbReference type="NCBIfam" id="TIGR00254">
    <property type="entry name" value="GGDEF"/>
    <property type="match status" value="1"/>
</dbReference>
<dbReference type="SUPFAM" id="SSF55073">
    <property type="entry name" value="Nucleotide cyclase"/>
    <property type="match status" value="1"/>
</dbReference>
<reference evidence="11 12" key="1">
    <citation type="journal article" date="2011" name="J. Bacteriol.">
        <title>Genome sequence of Methyloversatilis universalis FAM5T, a methylotrophic representative of the order Rhodocyclales.</title>
        <authorList>
            <person name="Kittichotirat W."/>
            <person name="Good N.M."/>
            <person name="Hall R."/>
            <person name="Bringel F."/>
            <person name="Lajus A."/>
            <person name="Medigue C."/>
            <person name="Smalley N.E."/>
            <person name="Beck D."/>
            <person name="Bumgarner R."/>
            <person name="Vuilleumier S."/>
            <person name="Kalyuzhnaya M.G."/>
        </authorList>
    </citation>
    <scope>NUCLEOTIDE SEQUENCE [LARGE SCALE GENOMIC DNA]</scope>
    <source>
        <strain evidence="12">ATCC BAA-1314 / JCM 13912 / FAM5</strain>
    </source>
</reference>
<sequence>MALMPQSFRTRLVVLCGGLGLLIGLPAYLYIDHVYAQRLLEDRGEALHEQAVAVAAVIAENLNERRREVELLARTPLFRKAPLDSVEFQPSLERLQKSYPAYSWIGLTDVDGVVRASTGGLLMGADVSQRPWFTGGQKGPHLGDVHDALLLSRLLRPEPDGAPIRFIDFSVPVFDDSGRLRGVLGAHAHWRWAGEVLQVLKSRDTDRGGLEYLIVNRQGRVIHPERDAMPLSLAERLRTQPVVIDRWGGQTEYVTTLAPVRDIVPEAPLGWQVVVRQPLHTVIADVAELRHAVLLFSLMAGLTLCLLAWWAAGRLSTPLEHLALQARRIEQGDESAELAITGSTREVVHLGEALRSMAATLIHRREALEASNHALEARVEERTAELARLNDELREQARRDVLTGLPNRLAANERLREEFVRMKRMRTAYAVLVLDIDYFKRINDTHGHPAGDAVLRHVSGVLRGALRESDFVARFGGEEFLILLPATPLNDAVAVGEKVRCAVESSPTAAVGAVTLSIGLAMADPTHQDEDVAVRAADALLYQAKSAGRNRLIGPKAA</sequence>
<accession>F5RHB6</accession>
<dbReference type="Pfam" id="PF00672">
    <property type="entry name" value="HAMP"/>
    <property type="match status" value="1"/>
</dbReference>
<evidence type="ECO:0000259" key="9">
    <source>
        <dbReference type="PROSITE" id="PS50885"/>
    </source>
</evidence>
<dbReference type="InterPro" id="IPR029151">
    <property type="entry name" value="Sensor-like_sf"/>
</dbReference>
<keyword evidence="7" id="KW-0175">Coiled coil</keyword>
<dbReference type="SMART" id="SM00304">
    <property type="entry name" value="HAMP"/>
    <property type="match status" value="1"/>
</dbReference>
<dbReference type="GO" id="GO:0007165">
    <property type="term" value="P:signal transduction"/>
    <property type="evidence" value="ECO:0007669"/>
    <property type="project" value="InterPro"/>
</dbReference>
<dbReference type="AlphaFoldDB" id="F5RHB6"/>
<dbReference type="GO" id="GO:0052621">
    <property type="term" value="F:diguanylate cyclase activity"/>
    <property type="evidence" value="ECO:0007669"/>
    <property type="project" value="UniProtKB-EC"/>
</dbReference>
<dbReference type="Proteomes" id="UP000005019">
    <property type="component" value="Unassembled WGS sequence"/>
</dbReference>
<proteinExistence type="predicted"/>
<gene>
    <name evidence="11" type="ORF">METUNv1_03711</name>
</gene>
<dbReference type="GO" id="GO:0005886">
    <property type="term" value="C:plasma membrane"/>
    <property type="evidence" value="ECO:0007669"/>
    <property type="project" value="UniProtKB-SubCell"/>
</dbReference>
<dbReference type="GO" id="GO:0043709">
    <property type="term" value="P:cell adhesion involved in single-species biofilm formation"/>
    <property type="evidence" value="ECO:0007669"/>
    <property type="project" value="TreeGrafter"/>
</dbReference>
<dbReference type="PANTHER" id="PTHR45138:SF24">
    <property type="entry name" value="DIGUANYLATE CYCLASE DGCC-RELATED"/>
    <property type="match status" value="1"/>
</dbReference>
<dbReference type="InterPro" id="IPR000160">
    <property type="entry name" value="GGDEF_dom"/>
</dbReference>
<dbReference type="Pfam" id="PF02743">
    <property type="entry name" value="dCache_1"/>
    <property type="match status" value="1"/>
</dbReference>
<keyword evidence="4 8" id="KW-0812">Transmembrane</keyword>
<dbReference type="PROSITE" id="PS50885">
    <property type="entry name" value="HAMP"/>
    <property type="match status" value="1"/>
</dbReference>
<evidence type="ECO:0000256" key="1">
    <source>
        <dbReference type="ARBA" id="ARBA00004651"/>
    </source>
</evidence>
<dbReference type="Pfam" id="PF00990">
    <property type="entry name" value="GGDEF"/>
    <property type="match status" value="1"/>
</dbReference>
<dbReference type="RefSeq" id="WP_008064289.1">
    <property type="nucleotide sequence ID" value="NZ_AFHG01000059.1"/>
</dbReference>
<dbReference type="InterPro" id="IPR043128">
    <property type="entry name" value="Rev_trsase/Diguanyl_cyclase"/>
</dbReference>
<dbReference type="SMART" id="SM00267">
    <property type="entry name" value="GGDEF"/>
    <property type="match status" value="1"/>
</dbReference>
<feature type="coiled-coil region" evidence="7">
    <location>
        <begin position="358"/>
        <end position="399"/>
    </location>
</feature>
<dbReference type="InterPro" id="IPR003660">
    <property type="entry name" value="HAMP_dom"/>
</dbReference>
<keyword evidence="3" id="KW-1003">Cell membrane</keyword>
<dbReference type="Gene3D" id="6.10.340.10">
    <property type="match status" value="1"/>
</dbReference>
<dbReference type="OrthoDB" id="9813903at2"/>
<dbReference type="PANTHER" id="PTHR45138">
    <property type="entry name" value="REGULATORY COMPONENTS OF SENSORY TRANSDUCTION SYSTEM"/>
    <property type="match status" value="1"/>
</dbReference>
<feature type="transmembrane region" description="Helical" evidence="8">
    <location>
        <begin position="12"/>
        <end position="31"/>
    </location>
</feature>
<evidence type="ECO:0000256" key="4">
    <source>
        <dbReference type="ARBA" id="ARBA00022692"/>
    </source>
</evidence>